<gene>
    <name evidence="7" type="primary">LOC109715811</name>
    <name evidence="4" type="ORF">ACMD2_09338</name>
</gene>
<protein>
    <submittedName>
        <fullName evidence="7">Uncharacterized protein LOC109715811</fullName>
    </submittedName>
</protein>
<dbReference type="RefSeq" id="XP_020096592.1">
    <property type="nucleotide sequence ID" value="XM_020241003.1"/>
</dbReference>
<dbReference type="Pfam" id="PF20705">
    <property type="entry name" value="DUF6821"/>
    <property type="match status" value="1"/>
</dbReference>
<evidence type="ECO:0000313" key="7">
    <source>
        <dbReference type="RefSeq" id="XP_020096592.1"/>
    </source>
</evidence>
<evidence type="ECO:0000259" key="3">
    <source>
        <dbReference type="Pfam" id="PF20705"/>
    </source>
</evidence>
<proteinExistence type="predicted"/>
<evidence type="ECO:0000313" key="5">
    <source>
        <dbReference type="Proteomes" id="UP000092600"/>
    </source>
</evidence>
<reference evidence="4 5" key="1">
    <citation type="journal article" date="2016" name="DNA Res.">
        <title>The draft genome of MD-2 pineapple using hybrid error correction of long reads.</title>
        <authorList>
            <person name="Redwan R.M."/>
            <person name="Saidin A."/>
            <person name="Kumar S.V."/>
        </authorList>
    </citation>
    <scope>NUCLEOTIDE SEQUENCE [LARGE SCALE GENOMIC DNA]</scope>
    <source>
        <strain evidence="5">cv. MD2</strain>
        <tissue evidence="4">Leaf</tissue>
    </source>
</reference>
<dbReference type="PANTHER" id="PTHR33646">
    <property type="entry name" value="GB|AAF00631.1"/>
    <property type="match status" value="1"/>
</dbReference>
<evidence type="ECO:0000256" key="2">
    <source>
        <dbReference type="SAM" id="Phobius"/>
    </source>
</evidence>
<dbReference type="OrthoDB" id="766965at2759"/>
<name>A0A199VC45_ANACO</name>
<sequence length="301" mass="33331">MEKASSKELMSLEEWEFLDFGHDGRDLSQKIFFDPKGIINMDYFICPSHPTPPIPPHPAHVETHQDDGDGDADGDAGGGGGGDGPPGKEFIKDIPVVVLPDQDPVSQVVFFFKKTRDAEFVDMKMGSPMAGAKLIVPHVEPDPILFDEEEGPYSSTEVAEDKASKKNSAELIKEEEEEDGDNNMCSEDKKGNQLLEGIGFTVWRWRVNGIGALCSIGVAAAATICVFILGGKHKHQHKHQQMQQHQHQHQQQKIQFQIYTEDKRIKQAVQQATRLNQAISAMRGAPITRAHISFGGYYDGL</sequence>
<dbReference type="EMBL" id="LSRQ01002332">
    <property type="protein sequence ID" value="OAY74682.1"/>
    <property type="molecule type" value="Genomic_DNA"/>
</dbReference>
<dbReference type="InterPro" id="IPR045883">
    <property type="entry name" value="At4g13530-like"/>
</dbReference>
<organism evidence="4 5">
    <name type="scientific">Ananas comosus</name>
    <name type="common">Pineapple</name>
    <name type="synonym">Ananas ananas</name>
    <dbReference type="NCBI Taxonomy" id="4615"/>
    <lineage>
        <taxon>Eukaryota</taxon>
        <taxon>Viridiplantae</taxon>
        <taxon>Streptophyta</taxon>
        <taxon>Embryophyta</taxon>
        <taxon>Tracheophyta</taxon>
        <taxon>Spermatophyta</taxon>
        <taxon>Magnoliopsida</taxon>
        <taxon>Liliopsida</taxon>
        <taxon>Poales</taxon>
        <taxon>Bromeliaceae</taxon>
        <taxon>Bromelioideae</taxon>
        <taxon>Ananas</taxon>
    </lineage>
</organism>
<feature type="compositionally biased region" description="Pro residues" evidence="1">
    <location>
        <begin position="49"/>
        <end position="58"/>
    </location>
</feature>
<evidence type="ECO:0000313" key="6">
    <source>
        <dbReference type="Proteomes" id="UP000515123"/>
    </source>
</evidence>
<feature type="region of interest" description="Disordered" evidence="1">
    <location>
        <begin position="146"/>
        <end position="187"/>
    </location>
</feature>
<dbReference type="Proteomes" id="UP000092600">
    <property type="component" value="Unassembled WGS sequence"/>
</dbReference>
<evidence type="ECO:0000313" key="4">
    <source>
        <dbReference type="EMBL" id="OAY74682.1"/>
    </source>
</evidence>
<accession>A0A199VC45</accession>
<evidence type="ECO:0000256" key="1">
    <source>
        <dbReference type="SAM" id="MobiDB-lite"/>
    </source>
</evidence>
<dbReference type="PANTHER" id="PTHR33646:SF2">
    <property type="entry name" value="F20H23.8 PROTEIN"/>
    <property type="match status" value="1"/>
</dbReference>
<dbReference type="AlphaFoldDB" id="A0A199VC45"/>
<keyword evidence="2" id="KW-1133">Transmembrane helix</keyword>
<reference evidence="7" key="2">
    <citation type="submission" date="2025-04" db="UniProtKB">
        <authorList>
            <consortium name="RefSeq"/>
        </authorList>
    </citation>
    <scope>IDENTIFICATION</scope>
    <source>
        <tissue evidence="7">Leaf</tissue>
    </source>
</reference>
<keyword evidence="2" id="KW-0812">Transmembrane</keyword>
<dbReference type="InterPro" id="IPR049224">
    <property type="entry name" value="DUF6821"/>
</dbReference>
<dbReference type="Proteomes" id="UP000515123">
    <property type="component" value="Linkage group 9"/>
</dbReference>
<dbReference type="Gramene" id="Aco023099.1.mrna1">
    <property type="protein sequence ID" value="Aco023099.1.mrna1"/>
    <property type="gene ID" value="Aco023099.1.path1"/>
</dbReference>
<keyword evidence="6" id="KW-1185">Reference proteome</keyword>
<keyword evidence="2" id="KW-0472">Membrane</keyword>
<feature type="domain" description="DUF6821" evidence="3">
    <location>
        <begin position="101"/>
        <end position="301"/>
    </location>
</feature>
<feature type="compositionally biased region" description="Gly residues" evidence="1">
    <location>
        <begin position="75"/>
        <end position="85"/>
    </location>
</feature>
<dbReference type="GeneID" id="109715811"/>
<feature type="region of interest" description="Disordered" evidence="1">
    <location>
        <begin position="49"/>
        <end position="89"/>
    </location>
</feature>
<feature type="transmembrane region" description="Helical" evidence="2">
    <location>
        <begin position="210"/>
        <end position="230"/>
    </location>
</feature>
<feature type="compositionally biased region" description="Basic and acidic residues" evidence="1">
    <location>
        <begin position="159"/>
        <end position="172"/>
    </location>
</feature>
<dbReference type="STRING" id="4615.A0A199VC45"/>